<name>M1C8P2_SOLTU</name>
<keyword evidence="2" id="KW-1185">Reference proteome</keyword>
<gene>
    <name evidence="1" type="primary">LOC102599807</name>
</gene>
<dbReference type="Proteomes" id="UP000011115">
    <property type="component" value="Unassembled WGS sequence"/>
</dbReference>
<dbReference type="EnsemblPlants" id="PGSC0003DMT400062203">
    <property type="protein sequence ID" value="PGSC0003DMT400062203"/>
    <property type="gene ID" value="PGSC0003DMG400024209"/>
</dbReference>
<organism evidence="1 2">
    <name type="scientific">Solanum tuberosum</name>
    <name type="common">Potato</name>
    <dbReference type="NCBI Taxonomy" id="4113"/>
    <lineage>
        <taxon>Eukaryota</taxon>
        <taxon>Viridiplantae</taxon>
        <taxon>Streptophyta</taxon>
        <taxon>Embryophyta</taxon>
        <taxon>Tracheophyta</taxon>
        <taxon>Spermatophyta</taxon>
        <taxon>Magnoliopsida</taxon>
        <taxon>eudicotyledons</taxon>
        <taxon>Gunneridae</taxon>
        <taxon>Pentapetalae</taxon>
        <taxon>asterids</taxon>
        <taxon>lamiids</taxon>
        <taxon>Solanales</taxon>
        <taxon>Solanaceae</taxon>
        <taxon>Solanoideae</taxon>
        <taxon>Solaneae</taxon>
        <taxon>Solanum</taxon>
    </lineage>
</organism>
<reference evidence="1" key="2">
    <citation type="submission" date="2015-06" db="UniProtKB">
        <authorList>
            <consortium name="EnsemblPlants"/>
        </authorList>
    </citation>
    <scope>IDENTIFICATION</scope>
    <source>
        <strain evidence="1">DM1-3 516 R44</strain>
    </source>
</reference>
<proteinExistence type="predicted"/>
<reference evidence="2" key="1">
    <citation type="journal article" date="2011" name="Nature">
        <title>Genome sequence and analysis of the tuber crop potato.</title>
        <authorList>
            <consortium name="The Potato Genome Sequencing Consortium"/>
        </authorList>
    </citation>
    <scope>NUCLEOTIDE SEQUENCE [LARGE SCALE GENOMIC DNA]</scope>
    <source>
        <strain evidence="2">cv. DM1-3 516 R44</strain>
    </source>
</reference>
<dbReference type="HOGENOM" id="CLU_3091116_0_0_1"/>
<sequence>MLKLARGMFDTKLPPGVKMLQPFSEESSVKKIAVEVHGTSSLNLWYFTNSQC</sequence>
<accession>M1C8P2</accession>
<protein>
    <submittedName>
        <fullName evidence="1">Ubiquinone biosynthesis protein coq-8</fullName>
    </submittedName>
</protein>
<dbReference type="ExpressionAtlas" id="M1C8P2">
    <property type="expression patterns" value="baseline"/>
</dbReference>
<dbReference type="Gramene" id="PGSC0003DMT400062203">
    <property type="protein sequence ID" value="PGSC0003DMT400062203"/>
    <property type="gene ID" value="PGSC0003DMG400024209"/>
</dbReference>
<dbReference type="AlphaFoldDB" id="M1C8P2"/>
<evidence type="ECO:0000313" key="1">
    <source>
        <dbReference type="EnsemblPlants" id="PGSC0003DMT400062203"/>
    </source>
</evidence>
<evidence type="ECO:0000313" key="2">
    <source>
        <dbReference type="Proteomes" id="UP000011115"/>
    </source>
</evidence>